<proteinExistence type="predicted"/>
<dbReference type="EMBL" id="CAJOBH010247980">
    <property type="protein sequence ID" value="CAF5130817.1"/>
    <property type="molecule type" value="Genomic_DNA"/>
</dbReference>
<dbReference type="GO" id="GO:0030544">
    <property type="term" value="F:Hsp70 protein binding"/>
    <property type="evidence" value="ECO:0007669"/>
    <property type="project" value="TreeGrafter"/>
</dbReference>
<dbReference type="Proteomes" id="UP000681967">
    <property type="component" value="Unassembled WGS sequence"/>
</dbReference>
<reference evidence="2" key="1">
    <citation type="submission" date="2021-02" db="EMBL/GenBank/DDBJ databases">
        <authorList>
            <person name="Nowell W R."/>
        </authorList>
    </citation>
    <scope>NUCLEOTIDE SEQUENCE</scope>
</reference>
<protein>
    <submittedName>
        <fullName evidence="2">Uncharacterized protein</fullName>
    </submittedName>
</protein>
<feature type="region of interest" description="Disordered" evidence="1">
    <location>
        <begin position="47"/>
        <end position="88"/>
    </location>
</feature>
<dbReference type="PANTHER" id="PTHR15600">
    <property type="entry name" value="SACSIN"/>
    <property type="match status" value="1"/>
</dbReference>
<evidence type="ECO:0000256" key="1">
    <source>
        <dbReference type="SAM" id="MobiDB-lite"/>
    </source>
</evidence>
<accession>A0A8S3FMP6</accession>
<gene>
    <name evidence="2" type="ORF">BYL167_LOCUS68478</name>
</gene>
<feature type="non-terminal residue" evidence="2">
    <location>
        <position position="226"/>
    </location>
</feature>
<feature type="compositionally biased region" description="Low complexity" evidence="1">
    <location>
        <begin position="79"/>
        <end position="88"/>
    </location>
</feature>
<evidence type="ECO:0000313" key="2">
    <source>
        <dbReference type="EMBL" id="CAF5130817.1"/>
    </source>
</evidence>
<dbReference type="AlphaFoldDB" id="A0A8S3FMP6"/>
<comment type="caution">
    <text evidence="2">The sequence shown here is derived from an EMBL/GenBank/DDBJ whole genome shotgun (WGS) entry which is preliminary data.</text>
</comment>
<name>A0A8S3FMP6_9BILA</name>
<evidence type="ECO:0000313" key="3">
    <source>
        <dbReference type="Proteomes" id="UP000681967"/>
    </source>
</evidence>
<organism evidence="2 3">
    <name type="scientific">Rotaria magnacalcarata</name>
    <dbReference type="NCBI Taxonomy" id="392030"/>
    <lineage>
        <taxon>Eukaryota</taxon>
        <taxon>Metazoa</taxon>
        <taxon>Spiralia</taxon>
        <taxon>Gnathifera</taxon>
        <taxon>Rotifera</taxon>
        <taxon>Eurotatoria</taxon>
        <taxon>Bdelloidea</taxon>
        <taxon>Philodinida</taxon>
        <taxon>Philodinidae</taxon>
        <taxon>Rotaria</taxon>
    </lineage>
</organism>
<dbReference type="PANTHER" id="PTHR15600:SF42">
    <property type="entry name" value="SACSIN"/>
    <property type="match status" value="1"/>
</dbReference>
<dbReference type="InterPro" id="IPR052972">
    <property type="entry name" value="Sacsin_chaperone_reg"/>
</dbReference>
<sequence length="226" mass="26108">MKCDDNLVTWPELVERCESIQRMRDYDLARERSLALLQILNDMLSMSNANPTRTYDENDDSLDRRSRPSTLTAREKTTNGNLSNGSSSILNTHEALHDKEARTRASLQLRELAFIPIKTRPIELNGINLTWMGDKYSKRLFKPKDTLSQQYEHLICSTWPIAEQSKNSQEQIILTKQVEHFLGLDDTTKIELKDVLKQVDEISKLSIINNSNLVVYNHQITSKYIL</sequence>
<feature type="non-terminal residue" evidence="2">
    <location>
        <position position="1"/>
    </location>
</feature>